<accession>A0A409XIL9</accession>
<comment type="caution">
    <text evidence="3">The sequence shown here is derived from an EMBL/GenBank/DDBJ whole genome shotgun (WGS) entry which is preliminary data.</text>
</comment>
<proteinExistence type="predicted"/>
<evidence type="ECO:0000313" key="4">
    <source>
        <dbReference type="Proteomes" id="UP000283269"/>
    </source>
</evidence>
<evidence type="ECO:0000256" key="1">
    <source>
        <dbReference type="SAM" id="MobiDB-lite"/>
    </source>
</evidence>
<dbReference type="OrthoDB" id="3052647at2759"/>
<keyword evidence="4" id="KW-1185">Reference proteome</keyword>
<dbReference type="STRING" id="93625.A0A409XIL9"/>
<sequence length="486" mass="51616">MSDPDSIIIDDSDLSIVYEAGKWITDTSSLNYTVSGRPFNSTAHITYEQASFTIAFVGTGIELWGLSASPSTTWSGTVDGAAIDSLSSSFGGAVVPGEGPIFRFSVGYDPNSWADSGSSPINLKMTVNGSKDSPVAFDFARYMPQEFSTKTDSDVGVLEYTVSDAFKYNDVPKGWDNTDFLSTSTPDAPYVFNFTGTSIAGLGGNNFNDSHSQAIASYSINGGAPVNFTVNNLATPILHDITEQTLFQTSQYPLGNHSLQLVYHGNSGTTPLTLMSLLVTTTDTSLSVDPAPPAQSSASSVPTSSTNSAPTRSNSPSARAKPHTATVAAAITISIGLISLLCIAGFLLHRRRQRHFESKRHSSYSVDPGSVAMAIVPFTDGSHPTLRYNFVAGDNPGKFPKAVKGLPVLGETSTRQQASLSPPDGSTAPRIVTRMHEDSGIPLPQPVSEQIVVVDVPPSYTSLNQSVPPTQNDRREATSSRKDLGR</sequence>
<keyword evidence="2" id="KW-0472">Membrane</keyword>
<feature type="compositionally biased region" description="Low complexity" evidence="1">
    <location>
        <begin position="286"/>
        <end position="311"/>
    </location>
</feature>
<protein>
    <submittedName>
        <fullName evidence="3">Uncharacterized protein</fullName>
    </submittedName>
</protein>
<feature type="compositionally biased region" description="Polar residues" evidence="1">
    <location>
        <begin position="459"/>
        <end position="471"/>
    </location>
</feature>
<evidence type="ECO:0000313" key="3">
    <source>
        <dbReference type="EMBL" id="PPQ90590.1"/>
    </source>
</evidence>
<evidence type="ECO:0000256" key="2">
    <source>
        <dbReference type="SAM" id="Phobius"/>
    </source>
</evidence>
<keyword evidence="2" id="KW-1133">Transmembrane helix</keyword>
<keyword evidence="2" id="KW-0812">Transmembrane</keyword>
<name>A0A409XIL9_PSICY</name>
<feature type="region of interest" description="Disordered" evidence="1">
    <location>
        <begin position="459"/>
        <end position="486"/>
    </location>
</feature>
<feature type="region of interest" description="Disordered" evidence="1">
    <location>
        <begin position="286"/>
        <end position="323"/>
    </location>
</feature>
<dbReference type="Gene3D" id="2.60.120.260">
    <property type="entry name" value="Galactose-binding domain-like"/>
    <property type="match status" value="1"/>
</dbReference>
<feature type="compositionally biased region" description="Basic and acidic residues" evidence="1">
    <location>
        <begin position="472"/>
        <end position="486"/>
    </location>
</feature>
<organism evidence="3 4">
    <name type="scientific">Psilocybe cyanescens</name>
    <dbReference type="NCBI Taxonomy" id="93625"/>
    <lineage>
        <taxon>Eukaryota</taxon>
        <taxon>Fungi</taxon>
        <taxon>Dikarya</taxon>
        <taxon>Basidiomycota</taxon>
        <taxon>Agaricomycotina</taxon>
        <taxon>Agaricomycetes</taxon>
        <taxon>Agaricomycetidae</taxon>
        <taxon>Agaricales</taxon>
        <taxon>Agaricineae</taxon>
        <taxon>Strophariaceae</taxon>
        <taxon>Psilocybe</taxon>
    </lineage>
</organism>
<dbReference type="Proteomes" id="UP000283269">
    <property type="component" value="Unassembled WGS sequence"/>
</dbReference>
<reference evidence="3 4" key="1">
    <citation type="journal article" date="2018" name="Evol. Lett.">
        <title>Horizontal gene cluster transfer increased hallucinogenic mushroom diversity.</title>
        <authorList>
            <person name="Reynolds H.T."/>
            <person name="Vijayakumar V."/>
            <person name="Gluck-Thaler E."/>
            <person name="Korotkin H.B."/>
            <person name="Matheny P.B."/>
            <person name="Slot J.C."/>
        </authorList>
    </citation>
    <scope>NUCLEOTIDE SEQUENCE [LARGE SCALE GENOMIC DNA]</scope>
    <source>
        <strain evidence="3 4">2631</strain>
    </source>
</reference>
<dbReference type="InParanoid" id="A0A409XIL9"/>
<dbReference type="EMBL" id="NHYD01001603">
    <property type="protein sequence ID" value="PPQ90590.1"/>
    <property type="molecule type" value="Genomic_DNA"/>
</dbReference>
<dbReference type="AlphaFoldDB" id="A0A409XIL9"/>
<gene>
    <name evidence="3" type="ORF">CVT25_006110</name>
</gene>
<feature type="transmembrane region" description="Helical" evidence="2">
    <location>
        <begin position="327"/>
        <end position="348"/>
    </location>
</feature>